<gene>
    <name evidence="3" type="ORF">NEMVEDRAFT_v1g225960</name>
</gene>
<dbReference type="PANTHER" id="PTHR47245">
    <property type="entry name" value="PEPTIDYLPROLYL ISOMERASE"/>
    <property type="match status" value="1"/>
</dbReference>
<dbReference type="EMBL" id="DS479433">
    <property type="protein sequence ID" value="EDO25485.1"/>
    <property type="molecule type" value="Genomic_DNA"/>
</dbReference>
<dbReference type="Pfam" id="PF13616">
    <property type="entry name" value="Rotamase_3"/>
    <property type="match status" value="1"/>
</dbReference>
<evidence type="ECO:0000313" key="4">
    <source>
        <dbReference type="Proteomes" id="UP000001593"/>
    </source>
</evidence>
<dbReference type="InterPro" id="IPR050245">
    <property type="entry name" value="PrsA_foldase"/>
</dbReference>
<feature type="domain" description="PpiC" evidence="2">
    <location>
        <begin position="120"/>
        <end position="225"/>
    </location>
</feature>
<dbReference type="AlphaFoldDB" id="A8DWC4"/>
<proteinExistence type="predicted"/>
<evidence type="ECO:0000256" key="1">
    <source>
        <dbReference type="PROSITE-ProRule" id="PRU00278"/>
    </source>
</evidence>
<dbReference type="PANTHER" id="PTHR47245:SF2">
    <property type="entry name" value="PEPTIDYL-PROLYL CIS-TRANS ISOMERASE HP_0175-RELATED"/>
    <property type="match status" value="1"/>
</dbReference>
<dbReference type="GO" id="GO:0003755">
    <property type="term" value="F:peptidyl-prolyl cis-trans isomerase activity"/>
    <property type="evidence" value="ECO:0007669"/>
    <property type="project" value="UniProtKB-KW"/>
</dbReference>
<organism evidence="3 4">
    <name type="scientific">Nematostella vectensis</name>
    <name type="common">Starlet sea anemone</name>
    <dbReference type="NCBI Taxonomy" id="45351"/>
    <lineage>
        <taxon>Eukaryota</taxon>
        <taxon>Metazoa</taxon>
        <taxon>Cnidaria</taxon>
        <taxon>Anthozoa</taxon>
        <taxon>Hexacorallia</taxon>
        <taxon>Actiniaria</taxon>
        <taxon>Edwardsiidae</taxon>
        <taxon>Nematostella</taxon>
    </lineage>
</organism>
<name>A8DWC4_NEMVE</name>
<evidence type="ECO:0000259" key="2">
    <source>
        <dbReference type="PROSITE" id="PS50198"/>
    </source>
</evidence>
<dbReference type="Proteomes" id="UP000001593">
    <property type="component" value="Unassembled WGS sequence"/>
</dbReference>
<dbReference type="PROSITE" id="PS50198">
    <property type="entry name" value="PPIC_PPIASE_2"/>
    <property type="match status" value="1"/>
</dbReference>
<protein>
    <recommendedName>
        <fullName evidence="2">PpiC domain-containing protein</fullName>
    </recommendedName>
</protein>
<keyword evidence="1" id="KW-0413">Isomerase</keyword>
<dbReference type="STRING" id="45351.A8DWC4"/>
<keyword evidence="1" id="KW-0697">Rotamase</keyword>
<dbReference type="InterPro" id="IPR000297">
    <property type="entry name" value="PPIase_PpiC"/>
</dbReference>
<keyword evidence="4" id="KW-1185">Reference proteome</keyword>
<reference evidence="3 4" key="1">
    <citation type="journal article" date="2007" name="Science">
        <title>Sea anemone genome reveals ancestral eumetazoan gene repertoire and genomic organization.</title>
        <authorList>
            <person name="Putnam N.H."/>
            <person name="Srivastava M."/>
            <person name="Hellsten U."/>
            <person name="Dirks B."/>
            <person name="Chapman J."/>
            <person name="Salamov A."/>
            <person name="Terry A."/>
            <person name="Shapiro H."/>
            <person name="Lindquist E."/>
            <person name="Kapitonov V.V."/>
            <person name="Jurka J."/>
            <person name="Genikhovich G."/>
            <person name="Grigoriev I.V."/>
            <person name="Lucas S.M."/>
            <person name="Steele R.E."/>
            <person name="Finnerty J.R."/>
            <person name="Technau U."/>
            <person name="Martindale M.Q."/>
            <person name="Rokhsar D.S."/>
        </authorList>
    </citation>
    <scope>NUCLEOTIDE SEQUENCE [LARGE SCALE GENOMIC DNA]</scope>
    <source>
        <strain evidence="4">CH2 X CH6</strain>
    </source>
</reference>
<feature type="non-terminal residue" evidence="3">
    <location>
        <position position="367"/>
    </location>
</feature>
<accession>A8DWC4</accession>
<evidence type="ECO:0000313" key="3">
    <source>
        <dbReference type="EMBL" id="EDO25485.1"/>
    </source>
</evidence>
<dbReference type="InParanoid" id="A8DWC4"/>
<dbReference type="HOGENOM" id="CLU_755627_0_0_1"/>
<sequence>MAYMKKNAKKYKSDETRSIDFIFLEKKPSTKDEKELETEFYNYINGSESSPAFKDVEKDKLVAFVNKNSQTPYDSTYVLKQNLPVEFQEQLFNLSEGEVFGPYMNAGNQSLSRLVGRKSNAGAKASHILLSYSGAQSSSSERTKDEAKALANSLLAQAKSNPEGFSALAMANSDDPGSKNNGGEYDNITPGQMVPTFNDFVFNNPVGSIGVVETDYGFHVIKVSGKYDAIRLATIAKKVEPSNATIDELYRKASTFEANVKGKDFDETAKAAKFTVVPASNIKSSDEYIQSLGAQREIVRWTFNDDTELGDVKRFETPTGFVVAKLKNKNDTGLLSMDVARESIGVILRNEKKAEEIKRKWRELLRR</sequence>
<dbReference type="Gene3D" id="3.10.50.40">
    <property type="match status" value="1"/>
</dbReference>
<dbReference type="eggNOG" id="ENOG502S8V5">
    <property type="taxonomic scope" value="Eukaryota"/>
</dbReference>
<dbReference type="SUPFAM" id="SSF54534">
    <property type="entry name" value="FKBP-like"/>
    <property type="match status" value="1"/>
</dbReference>
<dbReference type="InterPro" id="IPR046357">
    <property type="entry name" value="PPIase_dom_sf"/>
</dbReference>